<dbReference type="EMBL" id="CATOUU010000800">
    <property type="protein sequence ID" value="CAI9949524.1"/>
    <property type="molecule type" value="Genomic_DNA"/>
</dbReference>
<comment type="caution">
    <text evidence="2">The sequence shown here is derived from an EMBL/GenBank/DDBJ whole genome shotgun (WGS) entry which is preliminary data.</text>
</comment>
<keyword evidence="1" id="KW-0812">Transmembrane</keyword>
<keyword evidence="1" id="KW-1133">Transmembrane helix</keyword>
<keyword evidence="1" id="KW-0472">Membrane</keyword>
<protein>
    <submittedName>
        <fullName evidence="3">Hypothetical_protein</fullName>
    </submittedName>
</protein>
<organism evidence="2">
    <name type="scientific">Hexamita inflata</name>
    <dbReference type="NCBI Taxonomy" id="28002"/>
    <lineage>
        <taxon>Eukaryota</taxon>
        <taxon>Metamonada</taxon>
        <taxon>Diplomonadida</taxon>
        <taxon>Hexamitidae</taxon>
        <taxon>Hexamitinae</taxon>
        <taxon>Hexamita</taxon>
    </lineage>
</organism>
<name>A0AA86UBW2_9EUKA</name>
<sequence>MTHSTATINQYSCKSFNIIIYNWLVDKSKSHQLKVKSLQNEVKVQFGVNWPKKKLMAVLTMSVVATLHILNTLGQHHEVQLLPELMKSILGDQNARTEREEMKAIFVIYIESFNIQQFSRSIEAADNHEQFLANSITSKFEVLIRTWFKLSIVLWFQSELFTVESKLLSIIHKLIALALVLVIMLVIFRSQIIFQLDQYLVLGLFTGHGITTIMKDNEHVQNIIQQQYRFTRKLQYLDAILKNQVQANQQSFNTTTIQHIQLGNIFI</sequence>
<reference evidence="2" key="1">
    <citation type="submission" date="2023-06" db="EMBL/GenBank/DDBJ databases">
        <authorList>
            <person name="Kurt Z."/>
        </authorList>
    </citation>
    <scope>NUCLEOTIDE SEQUENCE</scope>
</reference>
<evidence type="ECO:0000313" key="3">
    <source>
        <dbReference type="EMBL" id="CAL6060001.1"/>
    </source>
</evidence>
<gene>
    <name evidence="2" type="ORF">HINF_LOCUS37169</name>
    <name evidence="3" type="ORF">HINF_LOCUS49015</name>
</gene>
<evidence type="ECO:0000313" key="4">
    <source>
        <dbReference type="Proteomes" id="UP001642409"/>
    </source>
</evidence>
<proteinExistence type="predicted"/>
<evidence type="ECO:0000313" key="2">
    <source>
        <dbReference type="EMBL" id="CAI9949524.1"/>
    </source>
</evidence>
<dbReference type="AlphaFoldDB" id="A0AA86UBW2"/>
<feature type="transmembrane region" description="Helical" evidence="1">
    <location>
        <begin position="170"/>
        <end position="188"/>
    </location>
</feature>
<accession>A0AA86UBW2</accession>
<dbReference type="Proteomes" id="UP001642409">
    <property type="component" value="Unassembled WGS sequence"/>
</dbReference>
<evidence type="ECO:0000256" key="1">
    <source>
        <dbReference type="SAM" id="Phobius"/>
    </source>
</evidence>
<dbReference type="EMBL" id="CAXDID020000228">
    <property type="protein sequence ID" value="CAL6060001.1"/>
    <property type="molecule type" value="Genomic_DNA"/>
</dbReference>
<reference evidence="3 4" key="2">
    <citation type="submission" date="2024-07" db="EMBL/GenBank/DDBJ databases">
        <authorList>
            <person name="Akdeniz Z."/>
        </authorList>
    </citation>
    <scope>NUCLEOTIDE SEQUENCE [LARGE SCALE GENOMIC DNA]</scope>
</reference>
<keyword evidence="4" id="KW-1185">Reference proteome</keyword>